<organism evidence="9 10">
    <name type="scientific">Pisolithus tinctorius Marx 270</name>
    <dbReference type="NCBI Taxonomy" id="870435"/>
    <lineage>
        <taxon>Eukaryota</taxon>
        <taxon>Fungi</taxon>
        <taxon>Dikarya</taxon>
        <taxon>Basidiomycota</taxon>
        <taxon>Agaricomycotina</taxon>
        <taxon>Agaricomycetes</taxon>
        <taxon>Agaricomycetidae</taxon>
        <taxon>Boletales</taxon>
        <taxon>Sclerodermatineae</taxon>
        <taxon>Pisolithaceae</taxon>
        <taxon>Pisolithus</taxon>
    </lineage>
</organism>
<feature type="coiled-coil region" evidence="6">
    <location>
        <begin position="678"/>
        <end position="829"/>
    </location>
</feature>
<feature type="region of interest" description="Disordered" evidence="7">
    <location>
        <begin position="351"/>
        <end position="379"/>
    </location>
</feature>
<evidence type="ECO:0000256" key="4">
    <source>
        <dbReference type="ARBA" id="ARBA00023054"/>
    </source>
</evidence>
<feature type="region of interest" description="Disordered" evidence="7">
    <location>
        <begin position="1"/>
        <end position="335"/>
    </location>
</feature>
<dbReference type="HOGENOM" id="CLU_003479_0_0_1"/>
<dbReference type="InParanoid" id="A0A0C3PAM3"/>
<dbReference type="GO" id="GO:0000796">
    <property type="term" value="C:condensin complex"/>
    <property type="evidence" value="ECO:0007669"/>
    <property type="project" value="TreeGrafter"/>
</dbReference>
<dbReference type="GO" id="GO:0005737">
    <property type="term" value="C:cytoplasm"/>
    <property type="evidence" value="ECO:0007669"/>
    <property type="project" value="UniProtKB-ARBA"/>
</dbReference>
<feature type="compositionally biased region" description="Low complexity" evidence="7">
    <location>
        <begin position="214"/>
        <end position="227"/>
    </location>
</feature>
<keyword evidence="3" id="KW-0597">Phosphoprotein</keyword>
<dbReference type="STRING" id="870435.A0A0C3PAM3"/>
<keyword evidence="10" id="KW-1185">Reference proteome</keyword>
<dbReference type="InterPro" id="IPR019528">
    <property type="entry name" value="PACT_domain"/>
</dbReference>
<feature type="region of interest" description="Disordered" evidence="7">
    <location>
        <begin position="1069"/>
        <end position="1101"/>
    </location>
</feature>
<feature type="coiled-coil region" evidence="6">
    <location>
        <begin position="919"/>
        <end position="974"/>
    </location>
</feature>
<dbReference type="PANTHER" id="PTHR43941:SF1">
    <property type="entry name" value="STRUCTURAL MAINTENANCE OF CHROMOSOMES PROTEIN 2"/>
    <property type="match status" value="1"/>
</dbReference>
<feature type="region of interest" description="Disordered" evidence="7">
    <location>
        <begin position="571"/>
        <end position="599"/>
    </location>
</feature>
<feature type="compositionally biased region" description="Low complexity" evidence="7">
    <location>
        <begin position="578"/>
        <end position="593"/>
    </location>
</feature>
<evidence type="ECO:0000313" key="9">
    <source>
        <dbReference type="EMBL" id="KIO10695.1"/>
    </source>
</evidence>
<evidence type="ECO:0000256" key="1">
    <source>
        <dbReference type="ARBA" id="ARBA00004267"/>
    </source>
</evidence>
<dbReference type="GO" id="GO:0000793">
    <property type="term" value="C:condensed chromosome"/>
    <property type="evidence" value="ECO:0007669"/>
    <property type="project" value="TreeGrafter"/>
</dbReference>
<feature type="domain" description="Pericentrin/AKAP-450 centrosomal targeting" evidence="8">
    <location>
        <begin position="1395"/>
        <end position="1467"/>
    </location>
</feature>
<dbReference type="Gene3D" id="1.10.287.1490">
    <property type="match status" value="1"/>
</dbReference>
<dbReference type="PANTHER" id="PTHR43941">
    <property type="entry name" value="STRUCTURAL MAINTENANCE OF CHROMOSOMES PROTEIN 2"/>
    <property type="match status" value="1"/>
</dbReference>
<evidence type="ECO:0000256" key="6">
    <source>
        <dbReference type="SAM" id="Coils"/>
    </source>
</evidence>
<dbReference type="GO" id="GO:0000785">
    <property type="term" value="C:chromatin"/>
    <property type="evidence" value="ECO:0007669"/>
    <property type="project" value="TreeGrafter"/>
</dbReference>
<feature type="compositionally biased region" description="Polar residues" evidence="7">
    <location>
        <begin position="99"/>
        <end position="115"/>
    </location>
</feature>
<keyword evidence="4 6" id="KW-0175">Coiled coil</keyword>
<feature type="compositionally biased region" description="Polar residues" evidence="7">
    <location>
        <begin position="59"/>
        <end position="73"/>
    </location>
</feature>
<reference evidence="9 10" key="1">
    <citation type="submission" date="2014-04" db="EMBL/GenBank/DDBJ databases">
        <authorList>
            <consortium name="DOE Joint Genome Institute"/>
            <person name="Kuo A."/>
            <person name="Kohler A."/>
            <person name="Costa M.D."/>
            <person name="Nagy L.G."/>
            <person name="Floudas D."/>
            <person name="Copeland A."/>
            <person name="Barry K.W."/>
            <person name="Cichocki N."/>
            <person name="Veneault-Fourrey C."/>
            <person name="LaButti K."/>
            <person name="Lindquist E.A."/>
            <person name="Lipzen A."/>
            <person name="Lundell T."/>
            <person name="Morin E."/>
            <person name="Murat C."/>
            <person name="Sun H."/>
            <person name="Tunlid A."/>
            <person name="Henrissat B."/>
            <person name="Grigoriev I.V."/>
            <person name="Hibbett D.S."/>
            <person name="Martin F."/>
            <person name="Nordberg H.P."/>
            <person name="Cantor M.N."/>
            <person name="Hua S.X."/>
        </authorList>
    </citation>
    <scope>NUCLEOTIDE SEQUENCE [LARGE SCALE GENOMIC DNA]</scope>
    <source>
        <strain evidence="9 10">Marx 270</strain>
    </source>
</reference>
<feature type="compositionally biased region" description="Polar residues" evidence="7">
    <location>
        <begin position="261"/>
        <end position="277"/>
    </location>
</feature>
<feature type="coiled-coil region" evidence="6">
    <location>
        <begin position="601"/>
        <end position="649"/>
    </location>
</feature>
<evidence type="ECO:0000256" key="3">
    <source>
        <dbReference type="ARBA" id="ARBA00022553"/>
    </source>
</evidence>
<evidence type="ECO:0000256" key="7">
    <source>
        <dbReference type="SAM" id="MobiDB-lite"/>
    </source>
</evidence>
<name>A0A0C3PAM3_PISTI</name>
<evidence type="ECO:0000256" key="5">
    <source>
        <dbReference type="ARBA" id="ARBA00023212"/>
    </source>
</evidence>
<proteinExistence type="predicted"/>
<gene>
    <name evidence="9" type="ORF">M404DRAFT_128601</name>
</gene>
<comment type="subcellular location">
    <subcellularLocation>
        <location evidence="1">Cytoplasm</location>
        <location evidence="1">Cytoskeleton</location>
        <location evidence="1">Microtubule organizing center</location>
    </subcellularLocation>
</comment>
<feature type="compositionally biased region" description="Low complexity" evidence="7">
    <location>
        <begin position="351"/>
        <end position="377"/>
    </location>
</feature>
<reference evidence="10" key="2">
    <citation type="submission" date="2015-01" db="EMBL/GenBank/DDBJ databases">
        <title>Evolutionary Origins and Diversification of the Mycorrhizal Mutualists.</title>
        <authorList>
            <consortium name="DOE Joint Genome Institute"/>
            <consortium name="Mycorrhizal Genomics Consortium"/>
            <person name="Kohler A."/>
            <person name="Kuo A."/>
            <person name="Nagy L.G."/>
            <person name="Floudas D."/>
            <person name="Copeland A."/>
            <person name="Barry K.W."/>
            <person name="Cichocki N."/>
            <person name="Veneault-Fourrey C."/>
            <person name="LaButti K."/>
            <person name="Lindquist E.A."/>
            <person name="Lipzen A."/>
            <person name="Lundell T."/>
            <person name="Morin E."/>
            <person name="Murat C."/>
            <person name="Riley R."/>
            <person name="Ohm R."/>
            <person name="Sun H."/>
            <person name="Tunlid A."/>
            <person name="Henrissat B."/>
            <person name="Grigoriev I.V."/>
            <person name="Hibbett D.S."/>
            <person name="Martin F."/>
        </authorList>
    </citation>
    <scope>NUCLEOTIDE SEQUENCE [LARGE SCALE GENOMIC DNA]</scope>
    <source>
        <strain evidence="10">Marx 270</strain>
    </source>
</reference>
<accession>A0A0C3PAM3</accession>
<feature type="compositionally biased region" description="Polar residues" evidence="7">
    <location>
        <begin position="323"/>
        <end position="335"/>
    </location>
</feature>
<dbReference type="Pfam" id="PF10495">
    <property type="entry name" value="PACT_coil_coil"/>
    <property type="match status" value="1"/>
</dbReference>
<keyword evidence="2" id="KW-0963">Cytoplasm</keyword>
<evidence type="ECO:0000313" key="10">
    <source>
        <dbReference type="Proteomes" id="UP000054217"/>
    </source>
</evidence>
<protein>
    <recommendedName>
        <fullName evidence="8">Pericentrin/AKAP-450 centrosomal targeting domain-containing protein</fullName>
    </recommendedName>
</protein>
<dbReference type="GO" id="GO:0003682">
    <property type="term" value="F:chromatin binding"/>
    <property type="evidence" value="ECO:0007669"/>
    <property type="project" value="TreeGrafter"/>
</dbReference>
<dbReference type="GO" id="GO:0005815">
    <property type="term" value="C:microtubule organizing center"/>
    <property type="evidence" value="ECO:0007669"/>
    <property type="project" value="UniProtKB-SubCell"/>
</dbReference>
<dbReference type="OrthoDB" id="2020852at2759"/>
<keyword evidence="5" id="KW-0206">Cytoskeleton</keyword>
<evidence type="ECO:0000259" key="8">
    <source>
        <dbReference type="Pfam" id="PF10495"/>
    </source>
</evidence>
<dbReference type="Proteomes" id="UP000054217">
    <property type="component" value="Unassembled WGS sequence"/>
</dbReference>
<feature type="compositionally biased region" description="Low complexity" evidence="7">
    <location>
        <begin position="74"/>
        <end position="98"/>
    </location>
</feature>
<sequence>MTALLETPSTIWRRIQDEREPSSLPSLPGFEHSMVPETTSDQSSSEDENLVLPVHSTPVAPSSHITATTAKLQSSTSSTARFATSVASRSVSVKSSASQGYIRNPQQSFDVSAITSLPHDSEDMDEGPLSQSANSVPEVYLPPVEADDGEDMSLADALESVSRSSSPLPPDFPAEEPTPKKGLKYDYSVSLRSEPKPSPFDKYRNVAFRKPLTRTRTPSLSRTTPSPASSPPNSTPRSNHSAHFPREMPSPTPGIHIPLPRSTSASPAVRSLSNAIFQSPDEEARSSDEDQESSNLRNESRDAHEPNQTSEPEGTANDDHEPTFTSSSDLNHPVNNILQVGKSPLTLTPGISSSTPTSAFTPTPAIAPRPRPRFNIPQTSGDLDVEEEAELDSDPITPRTRRRSFLLSVINSTARPRLKAPTPHPRRLAVLNAGEESSDDGQVTAAAPLRKMFAGATPRPGRGRLSHPLAQVYRSESLEPPSHAGGGNTNSPYDSAGERMSFVSTASSHDLVAHVRANASYDPAVGLGERGKTGRFDAQKLNTYLHALNRRLQDENIALVERLRKYEDVKSGPRLSIASSGQGRRASAGSALGDVEEDAGAEGWAEEKLELQAILQTMEEDIDKLNQDRAQLQRELDDERIERARDEERWRERMQDVEEEIAEIAGGTLGNVREDTGAERWAEEKLELEAILQKMEEDLDKLNQDKIQLQKDLDDEHNERARDKERWRERMQEVEKGVADIVSDLEKRLDEAESGRVEAVEELAKLNREAERVRERLESEHELANDRIDMLEKEVERTSELARQLEQALEVAEERMRADEEVISGLKSKLITLECEQEHQPAPGNRSTHNEVKEALRTNPVDLATPSKVFNMNGISPIHRHVLSMSMKGPKTPGAPLRDLSWLNATTADPTVSPLLAEIARLQTRLDHANESIDQKLNQLEEAGLDVIGLTKSLEDAREQLAASEREVSRLQRREQRRLRRLERLRCQKCLVKTDPGQLEKIIDANESSIDISQSELPSNLTSPATNPSEAFQVDLQSVYAQLDAMKQEWQEEKRRLLGEKAVLEDEANRMKVETRNAKEESKRANDAGRKSKADSQKEVERAKATISDLETELQAERMRLGQMSTDYQRLQRETEEVARKLQRTEADIEDVKRQLHKAKQENRELENELRENANVEQKACLLEAKVRGNAETIEQLRQERSLLARDYKDLQRQFTEVSERASKARAEYAASQNSHDSRRQELDACLTEIDELRRALANSTDQLQRTEQEKNRIVIEKTSIARTIDALEAELKRVRKDAEAIGLDLKALKTEKQKIQQKHKEEAAEAERAKKQSQAQIRLLTEQLESHKAKAKRAREDLLRHVCPADEQKLEALKVQHKQECKGLIVQIRYLKAKFTRESTLRDDLAYQKRYLLVLLANFEESDKRILACIARIGYPKQSQPAPVLQKKIRHLRSVALCVIFAHRIK</sequence>
<dbReference type="GO" id="GO:0007076">
    <property type="term" value="P:mitotic chromosome condensation"/>
    <property type="evidence" value="ECO:0007669"/>
    <property type="project" value="TreeGrafter"/>
</dbReference>
<dbReference type="EMBL" id="KN831951">
    <property type="protein sequence ID" value="KIO10695.1"/>
    <property type="molecule type" value="Genomic_DNA"/>
</dbReference>
<feature type="compositionally biased region" description="Basic and acidic residues" evidence="7">
    <location>
        <begin position="193"/>
        <end position="204"/>
    </location>
</feature>
<evidence type="ECO:0000256" key="2">
    <source>
        <dbReference type="ARBA" id="ARBA00022490"/>
    </source>
</evidence>